<evidence type="ECO:0000313" key="1">
    <source>
        <dbReference type="EMBL" id="MBX08922.1"/>
    </source>
</evidence>
<dbReference type="EMBL" id="GGEC01028438">
    <property type="protein sequence ID" value="MBX08922.1"/>
    <property type="molecule type" value="Transcribed_RNA"/>
</dbReference>
<sequence length="98" mass="11253">MTFCLHCLDVLTSMKLKANTHNEHLVLYLFSSIGKLKPGSLLQANLMSSWQGFFIVFMPLTPSDVLLHCFQQSHISVFFPLLVLPLKKKNAGNYWTRR</sequence>
<dbReference type="AlphaFoldDB" id="A0A2P2KT78"/>
<accession>A0A2P2KT78</accession>
<name>A0A2P2KT78_RHIMU</name>
<reference evidence="1" key="1">
    <citation type="submission" date="2018-02" db="EMBL/GenBank/DDBJ databases">
        <title>Rhizophora mucronata_Transcriptome.</title>
        <authorList>
            <person name="Meera S.P."/>
            <person name="Sreeshan A."/>
            <person name="Augustine A."/>
        </authorList>
    </citation>
    <scope>NUCLEOTIDE SEQUENCE</scope>
    <source>
        <tissue evidence="1">Leaf</tissue>
    </source>
</reference>
<protein>
    <submittedName>
        <fullName evidence="1">Uncharacterized protein LOC105643388</fullName>
    </submittedName>
</protein>
<proteinExistence type="predicted"/>
<organism evidence="1">
    <name type="scientific">Rhizophora mucronata</name>
    <name type="common">Asiatic mangrove</name>
    <dbReference type="NCBI Taxonomy" id="61149"/>
    <lineage>
        <taxon>Eukaryota</taxon>
        <taxon>Viridiplantae</taxon>
        <taxon>Streptophyta</taxon>
        <taxon>Embryophyta</taxon>
        <taxon>Tracheophyta</taxon>
        <taxon>Spermatophyta</taxon>
        <taxon>Magnoliopsida</taxon>
        <taxon>eudicotyledons</taxon>
        <taxon>Gunneridae</taxon>
        <taxon>Pentapetalae</taxon>
        <taxon>rosids</taxon>
        <taxon>fabids</taxon>
        <taxon>Malpighiales</taxon>
        <taxon>Rhizophoraceae</taxon>
        <taxon>Rhizophora</taxon>
    </lineage>
</organism>